<feature type="region of interest" description="Disordered" evidence="3">
    <location>
        <begin position="1"/>
        <end position="42"/>
    </location>
</feature>
<dbReference type="PANTHER" id="PTHR45775:SF6">
    <property type="entry name" value="RAD, GEM_KIR FAMILY MEMBER 2, ISOFORM C"/>
    <property type="match status" value="1"/>
</dbReference>
<keyword evidence="2" id="KW-0597">Phosphoprotein</keyword>
<dbReference type="Gene3D" id="3.40.50.300">
    <property type="entry name" value="P-loop containing nucleotide triphosphate hydrolases"/>
    <property type="match status" value="1"/>
</dbReference>
<dbReference type="SUPFAM" id="SSF52540">
    <property type="entry name" value="P-loop containing nucleoside triphosphate hydrolases"/>
    <property type="match status" value="1"/>
</dbReference>
<proteinExistence type="inferred from homology"/>
<comment type="caution">
    <text evidence="4">The sequence shown here is derived from an EMBL/GenBank/DDBJ whole genome shotgun (WGS) entry which is preliminary data.</text>
</comment>
<evidence type="ECO:0000256" key="3">
    <source>
        <dbReference type="SAM" id="MobiDB-lite"/>
    </source>
</evidence>
<dbReference type="SMART" id="SM00175">
    <property type="entry name" value="RAB"/>
    <property type="match status" value="1"/>
</dbReference>
<dbReference type="PROSITE" id="PS51419">
    <property type="entry name" value="RAB"/>
    <property type="match status" value="1"/>
</dbReference>
<dbReference type="AlphaFoldDB" id="A0ABD3VE97"/>
<dbReference type="PANTHER" id="PTHR45775">
    <property type="entry name" value="RAD, GEM/KIR FAMILY MEMBER 2, ISOFORM C"/>
    <property type="match status" value="1"/>
</dbReference>
<dbReference type="SMART" id="SM00173">
    <property type="entry name" value="RAS"/>
    <property type="match status" value="1"/>
</dbReference>
<dbReference type="EMBL" id="JBJQND010000012">
    <property type="protein sequence ID" value="KAL3859899.1"/>
    <property type="molecule type" value="Genomic_DNA"/>
</dbReference>
<feature type="compositionally biased region" description="Basic residues" evidence="3">
    <location>
        <begin position="13"/>
        <end position="29"/>
    </location>
</feature>
<dbReference type="PRINTS" id="PR00449">
    <property type="entry name" value="RASTRNSFRMNG"/>
</dbReference>
<dbReference type="Pfam" id="PF00071">
    <property type="entry name" value="Ras"/>
    <property type="match status" value="1"/>
</dbReference>
<protein>
    <recommendedName>
        <fullName evidence="6">GTP-binding protein REM 1</fullName>
    </recommendedName>
</protein>
<evidence type="ECO:0000256" key="2">
    <source>
        <dbReference type="ARBA" id="ARBA00022553"/>
    </source>
</evidence>
<dbReference type="PROSITE" id="PS51421">
    <property type="entry name" value="RAS"/>
    <property type="match status" value="1"/>
</dbReference>
<accession>A0ABD3VE97</accession>
<reference evidence="4 5" key="1">
    <citation type="submission" date="2024-11" db="EMBL/GenBank/DDBJ databases">
        <title>Chromosome-level genome assembly of the freshwater bivalve Anodonta woodiana.</title>
        <authorList>
            <person name="Chen X."/>
        </authorList>
    </citation>
    <scope>NUCLEOTIDE SEQUENCE [LARGE SCALE GENOMIC DNA]</scope>
    <source>
        <strain evidence="4">MN2024</strain>
        <tissue evidence="4">Gills</tissue>
    </source>
</reference>
<keyword evidence="5" id="KW-1185">Reference proteome</keyword>
<gene>
    <name evidence="4" type="ORF">ACJMK2_010083</name>
</gene>
<dbReference type="InterPro" id="IPR027417">
    <property type="entry name" value="P-loop_NTPase"/>
</dbReference>
<evidence type="ECO:0000313" key="5">
    <source>
        <dbReference type="Proteomes" id="UP001634394"/>
    </source>
</evidence>
<evidence type="ECO:0008006" key="6">
    <source>
        <dbReference type="Google" id="ProtNLM"/>
    </source>
</evidence>
<sequence>MPGHMETSEKALTPRKRQSSGMTSRKRSRSLPAVTSRRSSQLRVVNENKEYTESEACENPIRRFCITNKGIVNSSDSYTDKRRDSSISICSSRRDSGISSCNGRRDSTFSNFSVGRCSVGQIHSINDSQDSLDGDLMTCVSSVYRVAVLGSSGVGKSFLINQFTSSELLGTSQECSSDSDVDGVSITVVLDQQETVLQFMDKQEDVTAATDILPEAYMVVYSCTCRASFKAAVQICQHLKDNAQTDKSVILVANKVDLARRREVESDEGRKAAFGYECKYIETSAALGLNVDELLVGVLSQIKLNLNPEYLPTGAAIRRRSSAIKTQTGLYRLLKSNLIGLFSKSSRKSSCENLYVI</sequence>
<organism evidence="4 5">
    <name type="scientific">Sinanodonta woodiana</name>
    <name type="common">Chinese pond mussel</name>
    <name type="synonym">Anodonta woodiana</name>
    <dbReference type="NCBI Taxonomy" id="1069815"/>
    <lineage>
        <taxon>Eukaryota</taxon>
        <taxon>Metazoa</taxon>
        <taxon>Spiralia</taxon>
        <taxon>Lophotrochozoa</taxon>
        <taxon>Mollusca</taxon>
        <taxon>Bivalvia</taxon>
        <taxon>Autobranchia</taxon>
        <taxon>Heteroconchia</taxon>
        <taxon>Palaeoheterodonta</taxon>
        <taxon>Unionida</taxon>
        <taxon>Unionoidea</taxon>
        <taxon>Unionidae</taxon>
        <taxon>Unioninae</taxon>
        <taxon>Sinanodonta</taxon>
    </lineage>
</organism>
<name>A0ABD3VE97_SINWO</name>
<evidence type="ECO:0000256" key="1">
    <source>
        <dbReference type="ARBA" id="ARBA00008846"/>
    </source>
</evidence>
<dbReference type="InterPro" id="IPR051641">
    <property type="entry name" value="RGK_GTP-binding_reg"/>
</dbReference>
<evidence type="ECO:0000313" key="4">
    <source>
        <dbReference type="EMBL" id="KAL3859899.1"/>
    </source>
</evidence>
<dbReference type="InterPro" id="IPR001806">
    <property type="entry name" value="Small_GTPase"/>
</dbReference>
<comment type="similarity">
    <text evidence="1">Belongs to the small GTPase superfamily. RGK family.</text>
</comment>
<dbReference type="Proteomes" id="UP001634394">
    <property type="component" value="Unassembled WGS sequence"/>
</dbReference>